<dbReference type="AlphaFoldDB" id="A0A3A4F545"/>
<evidence type="ECO:0000256" key="2">
    <source>
        <dbReference type="ARBA" id="ARBA00022630"/>
    </source>
</evidence>
<dbReference type="InterPro" id="IPR036188">
    <property type="entry name" value="FAD/NAD-bd_sf"/>
</dbReference>
<dbReference type="PANTHER" id="PTHR43557:SF2">
    <property type="entry name" value="RIESKE DOMAIN-CONTAINING PROTEIN-RELATED"/>
    <property type="match status" value="1"/>
</dbReference>
<accession>A0A3A4F545</accession>
<dbReference type="Gene3D" id="3.50.50.60">
    <property type="entry name" value="FAD/NAD(P)-binding domain"/>
    <property type="match status" value="2"/>
</dbReference>
<evidence type="ECO:0000256" key="1">
    <source>
        <dbReference type="ARBA" id="ARBA00001974"/>
    </source>
</evidence>
<feature type="domain" description="FAD/NAD(P)-binding" evidence="5">
    <location>
        <begin position="1"/>
        <end position="297"/>
    </location>
</feature>
<dbReference type="Pfam" id="PF07992">
    <property type="entry name" value="Pyr_redox_2"/>
    <property type="match status" value="1"/>
</dbReference>
<proteinExistence type="predicted"/>
<dbReference type="GO" id="GO:0005737">
    <property type="term" value="C:cytoplasm"/>
    <property type="evidence" value="ECO:0007669"/>
    <property type="project" value="TreeGrafter"/>
</dbReference>
<dbReference type="PRINTS" id="PR00368">
    <property type="entry name" value="FADPNR"/>
</dbReference>
<comment type="caution">
    <text evidence="6">The sequence shown here is derived from an EMBL/GenBank/DDBJ whole genome shotgun (WGS) entry which is preliminary data.</text>
</comment>
<dbReference type="SUPFAM" id="SSF55424">
    <property type="entry name" value="FAD/NAD-linked reductases, dimerisation (C-terminal) domain"/>
    <property type="match status" value="1"/>
</dbReference>
<evidence type="ECO:0000313" key="7">
    <source>
        <dbReference type="Proteomes" id="UP000266615"/>
    </source>
</evidence>
<name>A0A3A4F545_9MICC</name>
<dbReference type="InterPro" id="IPR016156">
    <property type="entry name" value="FAD/NAD-linked_Rdtase_dimer_sf"/>
</dbReference>
<dbReference type="Gene3D" id="3.30.390.30">
    <property type="match status" value="1"/>
</dbReference>
<dbReference type="InterPro" id="IPR050446">
    <property type="entry name" value="FAD-oxidoreductase/Apoptosis"/>
</dbReference>
<dbReference type="PRINTS" id="PR00411">
    <property type="entry name" value="PNDRDTASEI"/>
</dbReference>
<keyword evidence="4" id="KW-0560">Oxidoreductase</keyword>
<dbReference type="SUPFAM" id="SSF51905">
    <property type="entry name" value="FAD/NAD(P)-binding domain"/>
    <property type="match status" value="1"/>
</dbReference>
<comment type="cofactor">
    <cofactor evidence="1">
        <name>FAD</name>
        <dbReference type="ChEBI" id="CHEBI:57692"/>
    </cofactor>
</comment>
<evidence type="ECO:0000256" key="3">
    <source>
        <dbReference type="ARBA" id="ARBA00022827"/>
    </source>
</evidence>
<dbReference type="GO" id="GO:0016651">
    <property type="term" value="F:oxidoreductase activity, acting on NAD(P)H"/>
    <property type="evidence" value="ECO:0007669"/>
    <property type="project" value="TreeGrafter"/>
</dbReference>
<dbReference type="OrthoDB" id="1145at2"/>
<keyword evidence="3" id="KW-0274">FAD</keyword>
<dbReference type="InterPro" id="IPR023753">
    <property type="entry name" value="FAD/NAD-binding_dom"/>
</dbReference>
<organism evidence="6 7">
    <name type="scientific">Nesterenkonia natronophila</name>
    <dbReference type="NCBI Taxonomy" id="2174932"/>
    <lineage>
        <taxon>Bacteria</taxon>
        <taxon>Bacillati</taxon>
        <taxon>Actinomycetota</taxon>
        <taxon>Actinomycetes</taxon>
        <taxon>Micrococcales</taxon>
        <taxon>Micrococcaceae</taxon>
        <taxon>Nesterenkonia</taxon>
    </lineage>
</organism>
<dbReference type="EMBL" id="QYZP01000001">
    <property type="protein sequence ID" value="RJN32926.1"/>
    <property type="molecule type" value="Genomic_DNA"/>
</dbReference>
<keyword evidence="7" id="KW-1185">Reference proteome</keyword>
<reference evidence="6 7" key="1">
    <citation type="submission" date="2018-09" db="EMBL/GenBank/DDBJ databases">
        <title>Nesterenkonia natronophila sp. nov., an alkaliphilic actinobacteriume isolated from a soda lake, and emended description of the genus Nesterenkonia.</title>
        <authorList>
            <person name="Menes R.J."/>
            <person name="Iriarte A."/>
        </authorList>
    </citation>
    <scope>NUCLEOTIDE SEQUENCE [LARGE SCALE GENOMIC DNA]</scope>
    <source>
        <strain evidence="6 7">M8</strain>
    </source>
</reference>
<dbReference type="Proteomes" id="UP000266615">
    <property type="component" value="Unassembled WGS sequence"/>
</dbReference>
<evidence type="ECO:0000256" key="4">
    <source>
        <dbReference type="ARBA" id="ARBA00023002"/>
    </source>
</evidence>
<keyword evidence="2" id="KW-0285">Flavoprotein</keyword>
<protein>
    <submittedName>
        <fullName evidence="6">FAD-dependent oxidoreductase</fullName>
    </submittedName>
</protein>
<evidence type="ECO:0000259" key="5">
    <source>
        <dbReference type="Pfam" id="PF07992"/>
    </source>
</evidence>
<dbReference type="PANTHER" id="PTHR43557">
    <property type="entry name" value="APOPTOSIS-INDUCING FACTOR 1"/>
    <property type="match status" value="1"/>
</dbReference>
<gene>
    <name evidence="6" type="ORF">D3250_03700</name>
</gene>
<sequence>MAGLRSAEQMRGAGWKDEIVLVGDEVHPPYNRPPLSKETLASQHSPDEALNSVLLRQRASAAPLTFRLGERAAACSLTDKTITLDSGESLHYDGLVIATGIRPRRLDVPGPTPGRYVVRTLDDSLALRQRLTPGVKVVVIGCGFVGCEVAATAISLGCDVQLIEGSNGPMHRALGGTVSAAMRDWFVSRGLQIRTRKVVTEFLTDQTDPHHQRVAGVRLNDGAELEAEVIVEAVGSLPNTEWLQGNGLDLTDGVLVDKHLRVLGAQNAVAVGDIARYPDQWTDGLPRRVEHWQGAIDTAKTAARSLVADLTGNQPPAPYSSVPSFWSDVFGTRVQGLGVPHHATDVRVIEGSLEALDEGVTVAYTRDNTIVGLVTIALPPARLIQLRSHLGQPLSELLAPTQLTTN</sequence>
<evidence type="ECO:0000313" key="6">
    <source>
        <dbReference type="EMBL" id="RJN32926.1"/>
    </source>
</evidence>